<proteinExistence type="predicted"/>
<evidence type="ECO:0000313" key="1">
    <source>
        <dbReference type="EMBL" id="MDM4014771.1"/>
    </source>
</evidence>
<reference evidence="1 2" key="1">
    <citation type="submission" date="2023-06" db="EMBL/GenBank/DDBJ databases">
        <title>Roseiconus lacunae JC819 isolated from Gulf of Mannar region, Tamil Nadu.</title>
        <authorList>
            <person name="Pk S."/>
            <person name="Ch S."/>
            <person name="Ch V.R."/>
        </authorList>
    </citation>
    <scope>NUCLEOTIDE SEQUENCE [LARGE SCALE GENOMIC DNA]</scope>
    <source>
        <strain evidence="1 2">JC819</strain>
    </source>
</reference>
<dbReference type="RefSeq" id="WP_289162426.1">
    <property type="nucleotide sequence ID" value="NZ_CP141221.1"/>
</dbReference>
<dbReference type="EMBL" id="JASZZN010000003">
    <property type="protein sequence ID" value="MDM4014771.1"/>
    <property type="molecule type" value="Genomic_DNA"/>
</dbReference>
<gene>
    <name evidence="1" type="ORF">QTN89_04970</name>
</gene>
<accession>A0ABT7PEW1</accession>
<dbReference type="Proteomes" id="UP001239462">
    <property type="component" value="Unassembled WGS sequence"/>
</dbReference>
<keyword evidence="2" id="KW-1185">Reference proteome</keyword>
<comment type="caution">
    <text evidence="1">The sequence shown here is derived from an EMBL/GenBank/DDBJ whole genome shotgun (WGS) entry which is preliminary data.</text>
</comment>
<organism evidence="1 2">
    <name type="scientific">Roseiconus lacunae</name>
    <dbReference type="NCBI Taxonomy" id="2605694"/>
    <lineage>
        <taxon>Bacteria</taxon>
        <taxon>Pseudomonadati</taxon>
        <taxon>Planctomycetota</taxon>
        <taxon>Planctomycetia</taxon>
        <taxon>Pirellulales</taxon>
        <taxon>Pirellulaceae</taxon>
        <taxon>Roseiconus</taxon>
    </lineage>
</organism>
<protein>
    <submittedName>
        <fullName evidence="1">Uncharacterized protein</fullName>
    </submittedName>
</protein>
<sequence>MEINRLLDRQFGVIVVLHFQYPARVYFNRRQKGQQSFVKSSTPLVVQFSIEAIVKTQSVESLWL</sequence>
<evidence type="ECO:0000313" key="2">
    <source>
        <dbReference type="Proteomes" id="UP001239462"/>
    </source>
</evidence>
<name>A0ABT7PEW1_9BACT</name>